<dbReference type="Proteomes" id="UP000003688">
    <property type="component" value="Unassembled WGS sequence"/>
</dbReference>
<proteinExistence type="predicted"/>
<dbReference type="STRING" id="320771.Cflav_PD2177"/>
<name>B9XM57_PEDPL</name>
<dbReference type="AlphaFoldDB" id="B9XM57"/>
<sequence precursor="true">MKAKLLSPQGLPILLLLFTLTSCSTSRQKDAASSQLRAGMAEVDITPPVGYRMAGYYDERFSTGVHDPLKTKAIVLQQGNEKIALVFCDLVGVSLHVTTNARALSSKITGIPVSNIVVAATHSHTGPLFDDVRRAYFHKTAIEKFGNDPHEKIYYPDFLAGCIAKVVTEANANLSTAEVDAGIATQEGMPFNRRYYMKNGRVAFNPGQLNTNIVSPAGPVDHDVGILTVRKKNKSIGGLTVFAMHADTISGTEFSADYPFYIQQTLRKAFGPDYISAFGAGTCGDLNNINVNVKEPYKGHEVSEMLGTKIGKTVLSAQNNLQPIHAAFASRSTTLMLPLQEVNPKDLDEAKKNIAHLADDTVDFFVKVRAVKALDLEARGTKVWPMEIQVFRLDGDTAVVCLPAEIFVQFGLNIKKASPFKKTIVISICNDRPCYMPTEQAFKEGSYETVNSRLKPGSGEAMVETAIKLLNELKQ</sequence>
<dbReference type="EMBL" id="ABOX02000033">
    <property type="protein sequence ID" value="EEF59050.1"/>
    <property type="molecule type" value="Genomic_DNA"/>
</dbReference>
<dbReference type="Pfam" id="PF04734">
    <property type="entry name" value="Ceramidase_alk"/>
    <property type="match status" value="1"/>
</dbReference>
<organism evidence="2 3">
    <name type="scientific">Pedosphaera parvula (strain Ellin514)</name>
    <dbReference type="NCBI Taxonomy" id="320771"/>
    <lineage>
        <taxon>Bacteria</taxon>
        <taxon>Pseudomonadati</taxon>
        <taxon>Verrucomicrobiota</taxon>
        <taxon>Pedosphaerae</taxon>
        <taxon>Pedosphaerales</taxon>
        <taxon>Pedosphaeraceae</taxon>
        <taxon>Pedosphaera</taxon>
    </lineage>
</organism>
<evidence type="ECO:0000313" key="2">
    <source>
        <dbReference type="EMBL" id="EEF59050.1"/>
    </source>
</evidence>
<dbReference type="PROSITE" id="PS51257">
    <property type="entry name" value="PROKAR_LIPOPROTEIN"/>
    <property type="match status" value="1"/>
</dbReference>
<dbReference type="OrthoDB" id="337762at2"/>
<gene>
    <name evidence="2" type="ORF">Cflav_PD2177</name>
</gene>
<evidence type="ECO:0000259" key="1">
    <source>
        <dbReference type="Pfam" id="PF04734"/>
    </source>
</evidence>
<keyword evidence="3" id="KW-1185">Reference proteome</keyword>
<protein>
    <recommendedName>
        <fullName evidence="1">Neutral/alkaline non-lysosomal ceramidase N-terminal domain-containing protein</fullName>
    </recommendedName>
</protein>
<feature type="domain" description="Neutral/alkaline non-lysosomal ceramidase N-terminal" evidence="1">
    <location>
        <begin position="38"/>
        <end position="252"/>
    </location>
</feature>
<reference evidence="2 3" key="1">
    <citation type="journal article" date="2011" name="J. Bacteriol.">
        <title>Genome sequence of 'Pedosphaera parvula' Ellin514, an aerobic Verrucomicrobial isolate from pasture soil.</title>
        <authorList>
            <person name="Kant R."/>
            <person name="van Passel M.W."/>
            <person name="Sangwan P."/>
            <person name="Palva A."/>
            <person name="Lucas S."/>
            <person name="Copeland A."/>
            <person name="Lapidus A."/>
            <person name="Glavina Del Rio T."/>
            <person name="Dalin E."/>
            <person name="Tice H."/>
            <person name="Bruce D."/>
            <person name="Goodwin L."/>
            <person name="Pitluck S."/>
            <person name="Chertkov O."/>
            <person name="Larimer F.W."/>
            <person name="Land M.L."/>
            <person name="Hauser L."/>
            <person name="Brettin T.S."/>
            <person name="Detter J.C."/>
            <person name="Han S."/>
            <person name="de Vos W.M."/>
            <person name="Janssen P.H."/>
            <person name="Smidt H."/>
        </authorList>
    </citation>
    <scope>NUCLEOTIDE SEQUENCE [LARGE SCALE GENOMIC DNA]</scope>
    <source>
        <strain evidence="2 3">Ellin514</strain>
    </source>
</reference>
<dbReference type="RefSeq" id="WP_007416896.1">
    <property type="nucleotide sequence ID" value="NZ_ABOX02000033.1"/>
</dbReference>
<dbReference type="InterPro" id="IPR031329">
    <property type="entry name" value="NEUT/ALK_ceramidase_N"/>
</dbReference>
<accession>B9XM57</accession>
<evidence type="ECO:0000313" key="3">
    <source>
        <dbReference type="Proteomes" id="UP000003688"/>
    </source>
</evidence>
<comment type="caution">
    <text evidence="2">The sequence shown here is derived from an EMBL/GenBank/DDBJ whole genome shotgun (WGS) entry which is preliminary data.</text>
</comment>